<dbReference type="EMBL" id="JAZDWU010000003">
    <property type="protein sequence ID" value="KAL0007617.1"/>
    <property type="molecule type" value="Genomic_DNA"/>
</dbReference>
<proteinExistence type="predicted"/>
<sequence>MSGEVNRCLLSKRIASYSRPSNSVRTTHGLEVGKAISAEMLNGEERRINRHKLRSIEMEPTTPHNFKMNRALANRVSFGIVTRDSNGAVMVACRDQLPLRVINYRWQFTYH</sequence>
<gene>
    <name evidence="1" type="ORF">SO802_009119</name>
</gene>
<organism evidence="1 2">
    <name type="scientific">Lithocarpus litseifolius</name>
    <dbReference type="NCBI Taxonomy" id="425828"/>
    <lineage>
        <taxon>Eukaryota</taxon>
        <taxon>Viridiplantae</taxon>
        <taxon>Streptophyta</taxon>
        <taxon>Embryophyta</taxon>
        <taxon>Tracheophyta</taxon>
        <taxon>Spermatophyta</taxon>
        <taxon>Magnoliopsida</taxon>
        <taxon>eudicotyledons</taxon>
        <taxon>Gunneridae</taxon>
        <taxon>Pentapetalae</taxon>
        <taxon>rosids</taxon>
        <taxon>fabids</taxon>
        <taxon>Fagales</taxon>
        <taxon>Fagaceae</taxon>
        <taxon>Lithocarpus</taxon>
    </lineage>
</organism>
<comment type="caution">
    <text evidence="1">The sequence shown here is derived from an EMBL/GenBank/DDBJ whole genome shotgun (WGS) entry which is preliminary data.</text>
</comment>
<dbReference type="Proteomes" id="UP001459277">
    <property type="component" value="Unassembled WGS sequence"/>
</dbReference>
<accession>A0AAW2DB26</accession>
<reference evidence="1 2" key="1">
    <citation type="submission" date="2024-01" db="EMBL/GenBank/DDBJ databases">
        <title>A telomere-to-telomere, gap-free genome of sweet tea (Lithocarpus litseifolius).</title>
        <authorList>
            <person name="Zhou J."/>
        </authorList>
    </citation>
    <scope>NUCLEOTIDE SEQUENCE [LARGE SCALE GENOMIC DNA]</scope>
    <source>
        <strain evidence="1">Zhou-2022a</strain>
        <tissue evidence="1">Leaf</tissue>
    </source>
</reference>
<evidence type="ECO:0000313" key="2">
    <source>
        <dbReference type="Proteomes" id="UP001459277"/>
    </source>
</evidence>
<name>A0AAW2DB26_9ROSI</name>
<protein>
    <submittedName>
        <fullName evidence="1">Uncharacterized protein</fullName>
    </submittedName>
</protein>
<dbReference type="AlphaFoldDB" id="A0AAW2DB26"/>
<evidence type="ECO:0000313" key="1">
    <source>
        <dbReference type="EMBL" id="KAL0007617.1"/>
    </source>
</evidence>
<keyword evidence="2" id="KW-1185">Reference proteome</keyword>